<organism evidence="1 2">
    <name type="scientific">Gigaspora margarita</name>
    <dbReference type="NCBI Taxonomy" id="4874"/>
    <lineage>
        <taxon>Eukaryota</taxon>
        <taxon>Fungi</taxon>
        <taxon>Fungi incertae sedis</taxon>
        <taxon>Mucoromycota</taxon>
        <taxon>Glomeromycotina</taxon>
        <taxon>Glomeromycetes</taxon>
        <taxon>Diversisporales</taxon>
        <taxon>Gigasporaceae</taxon>
        <taxon>Gigaspora</taxon>
    </lineage>
</organism>
<gene>
    <name evidence="1" type="ORF">F8M41_026051</name>
</gene>
<comment type="caution">
    <text evidence="1">The sequence shown here is derived from an EMBL/GenBank/DDBJ whole genome shotgun (WGS) entry which is preliminary data.</text>
</comment>
<dbReference type="OrthoDB" id="273917at2759"/>
<protein>
    <submittedName>
        <fullName evidence="1">Uncharacterized protein</fullName>
    </submittedName>
</protein>
<accession>A0A8H3XJ24</accession>
<name>A0A8H3XJ24_GIGMA</name>
<dbReference type="Proteomes" id="UP000439903">
    <property type="component" value="Unassembled WGS sequence"/>
</dbReference>
<reference evidence="1 2" key="1">
    <citation type="journal article" date="2019" name="Environ. Microbiol.">
        <title>At the nexus of three kingdoms: the genome of the mycorrhizal fungus Gigaspora margarita provides insights into plant, endobacterial and fungal interactions.</title>
        <authorList>
            <person name="Venice F."/>
            <person name="Ghignone S."/>
            <person name="Salvioli di Fossalunga A."/>
            <person name="Amselem J."/>
            <person name="Novero M."/>
            <person name="Xianan X."/>
            <person name="Sedzielewska Toro K."/>
            <person name="Morin E."/>
            <person name="Lipzen A."/>
            <person name="Grigoriev I.V."/>
            <person name="Henrissat B."/>
            <person name="Martin F.M."/>
            <person name="Bonfante P."/>
        </authorList>
    </citation>
    <scope>NUCLEOTIDE SEQUENCE [LARGE SCALE GENOMIC DNA]</scope>
    <source>
        <strain evidence="1 2">BEG34</strain>
    </source>
</reference>
<evidence type="ECO:0000313" key="2">
    <source>
        <dbReference type="Proteomes" id="UP000439903"/>
    </source>
</evidence>
<dbReference type="AlphaFoldDB" id="A0A8H3XJ24"/>
<evidence type="ECO:0000313" key="1">
    <source>
        <dbReference type="EMBL" id="KAF0467204.1"/>
    </source>
</evidence>
<dbReference type="EMBL" id="WTPW01000957">
    <property type="protein sequence ID" value="KAF0467204.1"/>
    <property type="molecule type" value="Genomic_DNA"/>
</dbReference>
<sequence length="74" mass="8237">MLTIVKLFETLKICSSKPTVIPSQEYYTKFNVDICTLAVVTKCFLTHHRLDCSASGGMSGYTLLFNVEFPPVTS</sequence>
<keyword evidence="2" id="KW-1185">Reference proteome</keyword>
<proteinExistence type="predicted"/>